<reference evidence="2 3" key="1">
    <citation type="submission" date="2016-02" db="EMBL/GenBank/DDBJ databases">
        <title>Genome analysis of coral dinoflagellate symbionts highlights evolutionary adaptations to a symbiotic lifestyle.</title>
        <authorList>
            <person name="Aranda M."/>
            <person name="Li Y."/>
            <person name="Liew Y.J."/>
            <person name="Baumgarten S."/>
            <person name="Simakov O."/>
            <person name="Wilson M."/>
            <person name="Piel J."/>
            <person name="Ashoor H."/>
            <person name="Bougouffa S."/>
            <person name="Bajic V.B."/>
            <person name="Ryu T."/>
            <person name="Ravasi T."/>
            <person name="Bayer T."/>
            <person name="Micklem G."/>
            <person name="Kim H."/>
            <person name="Bhak J."/>
            <person name="Lajeunesse T.C."/>
            <person name="Voolstra C.R."/>
        </authorList>
    </citation>
    <scope>NUCLEOTIDE SEQUENCE [LARGE SCALE GENOMIC DNA]</scope>
    <source>
        <strain evidence="2 3">CCMP2467</strain>
    </source>
</reference>
<feature type="region of interest" description="Disordered" evidence="1">
    <location>
        <begin position="100"/>
        <end position="143"/>
    </location>
</feature>
<evidence type="ECO:0000313" key="2">
    <source>
        <dbReference type="EMBL" id="OLQ07725.1"/>
    </source>
</evidence>
<gene>
    <name evidence="2" type="ORF">AK812_SmicGene8830</name>
</gene>
<protein>
    <submittedName>
        <fullName evidence="2">Uncharacterized protein</fullName>
    </submittedName>
</protein>
<feature type="compositionally biased region" description="Basic and acidic residues" evidence="1">
    <location>
        <begin position="100"/>
        <end position="109"/>
    </location>
</feature>
<evidence type="ECO:0000256" key="1">
    <source>
        <dbReference type="SAM" id="MobiDB-lite"/>
    </source>
</evidence>
<evidence type="ECO:0000313" key="3">
    <source>
        <dbReference type="Proteomes" id="UP000186817"/>
    </source>
</evidence>
<proteinExistence type="predicted"/>
<organism evidence="2 3">
    <name type="scientific">Symbiodinium microadriaticum</name>
    <name type="common">Dinoflagellate</name>
    <name type="synonym">Zooxanthella microadriatica</name>
    <dbReference type="NCBI Taxonomy" id="2951"/>
    <lineage>
        <taxon>Eukaryota</taxon>
        <taxon>Sar</taxon>
        <taxon>Alveolata</taxon>
        <taxon>Dinophyceae</taxon>
        <taxon>Suessiales</taxon>
        <taxon>Symbiodiniaceae</taxon>
        <taxon>Symbiodinium</taxon>
    </lineage>
</organism>
<dbReference type="EMBL" id="LSRX01000132">
    <property type="protein sequence ID" value="OLQ07725.1"/>
    <property type="molecule type" value="Genomic_DNA"/>
</dbReference>
<accession>A0A1Q9EJY1</accession>
<dbReference type="Proteomes" id="UP000186817">
    <property type="component" value="Unassembled WGS sequence"/>
</dbReference>
<dbReference type="AlphaFoldDB" id="A0A1Q9EJY1"/>
<comment type="caution">
    <text evidence="2">The sequence shown here is derived from an EMBL/GenBank/DDBJ whole genome shotgun (WGS) entry which is preliminary data.</text>
</comment>
<name>A0A1Q9EJY1_SYMMI</name>
<sequence>MTAVHASVHRAGERDGERSREFLEFISEKRLLMLALLAGFSDERSSVDQNAGFGGVSLMLEEEQPEWSFSLWTQVVFLRNTGSYNLGYCKFACKENRNTHGRQIKDNCQDKPSLPDAEEVEELRAQNSEEASPPQDVAAAEAP</sequence>
<keyword evidence="3" id="KW-1185">Reference proteome</keyword>